<accession>A0A644Z380</accession>
<proteinExistence type="inferred from homology"/>
<dbReference type="SUPFAM" id="SSF54913">
    <property type="entry name" value="GlnB-like"/>
    <property type="match status" value="1"/>
</dbReference>
<dbReference type="Pfam" id="PF02641">
    <property type="entry name" value="DUF190"/>
    <property type="match status" value="1"/>
</dbReference>
<dbReference type="PANTHER" id="PTHR35983:SF1">
    <property type="entry name" value="UPF0166 PROTEIN TM_0021"/>
    <property type="match status" value="1"/>
</dbReference>
<comment type="similarity">
    <text evidence="1">Belongs to the UPF0166 family.</text>
</comment>
<comment type="caution">
    <text evidence="2">The sequence shown here is derived from an EMBL/GenBank/DDBJ whole genome shotgun (WGS) entry which is preliminary data.</text>
</comment>
<dbReference type="InterPro" id="IPR011322">
    <property type="entry name" value="N-reg_PII-like_a/b"/>
</dbReference>
<dbReference type="InterPro" id="IPR015867">
    <property type="entry name" value="N-reg_PII/ATP_PRibTrfase_C"/>
</dbReference>
<evidence type="ECO:0000256" key="1">
    <source>
        <dbReference type="ARBA" id="ARBA00010554"/>
    </source>
</evidence>
<name>A0A644Z380_9ZZZZ</name>
<gene>
    <name evidence="2" type="ORF">SDC9_81930</name>
</gene>
<dbReference type="InterPro" id="IPR003793">
    <property type="entry name" value="UPF0166"/>
</dbReference>
<dbReference type="EMBL" id="VSSQ01007255">
    <property type="protein sequence ID" value="MPM35340.1"/>
    <property type="molecule type" value="Genomic_DNA"/>
</dbReference>
<organism evidence="2">
    <name type="scientific">bioreactor metagenome</name>
    <dbReference type="NCBI Taxonomy" id="1076179"/>
    <lineage>
        <taxon>unclassified sequences</taxon>
        <taxon>metagenomes</taxon>
        <taxon>ecological metagenomes</taxon>
    </lineage>
</organism>
<sequence length="119" mass="13703">MENNITKFAIMRIFISSTDKYKDKLLYEHITFRAKEYGIVGTTVLKGILGYGASSVINYYKFWEISEKLPVVVEIIDKEDIVNSFYETIKPDLESMRYGCLVTTEKTNILLQKSGKKSV</sequence>
<dbReference type="Gene3D" id="3.30.70.120">
    <property type="match status" value="1"/>
</dbReference>
<dbReference type="PANTHER" id="PTHR35983">
    <property type="entry name" value="UPF0166 PROTEIN TM_0021"/>
    <property type="match status" value="1"/>
</dbReference>
<reference evidence="2" key="1">
    <citation type="submission" date="2019-08" db="EMBL/GenBank/DDBJ databases">
        <authorList>
            <person name="Kucharzyk K."/>
            <person name="Murdoch R.W."/>
            <person name="Higgins S."/>
            <person name="Loffler F."/>
        </authorList>
    </citation>
    <scope>NUCLEOTIDE SEQUENCE</scope>
</reference>
<evidence type="ECO:0000313" key="2">
    <source>
        <dbReference type="EMBL" id="MPM35340.1"/>
    </source>
</evidence>
<dbReference type="AlphaFoldDB" id="A0A644Z380"/>
<protein>
    <submittedName>
        <fullName evidence="2">Uncharacterized protein</fullName>
    </submittedName>
</protein>